<dbReference type="InterPro" id="IPR026590">
    <property type="entry name" value="Ssirtuin_cat_dom"/>
</dbReference>
<proteinExistence type="predicted"/>
<keyword evidence="8" id="KW-1185">Reference proteome</keyword>
<gene>
    <name evidence="7" type="ORF">SAMN04489714_1852</name>
</gene>
<evidence type="ECO:0000259" key="6">
    <source>
        <dbReference type="PROSITE" id="PS50305"/>
    </source>
</evidence>
<dbReference type="InterPro" id="IPR029035">
    <property type="entry name" value="DHS-like_NAD/FAD-binding_dom"/>
</dbReference>
<dbReference type="InterPro" id="IPR026591">
    <property type="entry name" value="Sirtuin_cat_small_dom_sf"/>
</dbReference>
<keyword evidence="4" id="KW-0479">Metal-binding</keyword>
<dbReference type="Gene3D" id="3.40.50.1220">
    <property type="entry name" value="TPP-binding domain"/>
    <property type="match status" value="1"/>
</dbReference>
<evidence type="ECO:0000256" key="1">
    <source>
        <dbReference type="ARBA" id="ARBA00012928"/>
    </source>
</evidence>
<keyword evidence="4" id="KW-0862">Zinc</keyword>
<feature type="binding site" evidence="4">
    <location>
        <position position="161"/>
    </location>
    <ligand>
        <name>Zn(2+)</name>
        <dbReference type="ChEBI" id="CHEBI:29105"/>
    </ligand>
</feature>
<dbReference type="EMBL" id="LT629792">
    <property type="protein sequence ID" value="SDU04931.1"/>
    <property type="molecule type" value="Genomic_DNA"/>
</dbReference>
<evidence type="ECO:0000256" key="2">
    <source>
        <dbReference type="ARBA" id="ARBA00022679"/>
    </source>
</evidence>
<feature type="binding site" evidence="4">
    <location>
        <position position="164"/>
    </location>
    <ligand>
        <name>Zn(2+)</name>
        <dbReference type="ChEBI" id="CHEBI:29105"/>
    </ligand>
</feature>
<dbReference type="SUPFAM" id="SSF52467">
    <property type="entry name" value="DHS-like NAD/FAD-binding domain"/>
    <property type="match status" value="1"/>
</dbReference>
<feature type="binding site" evidence="4">
    <location>
        <position position="215"/>
    </location>
    <ligand>
        <name>Zn(2+)</name>
        <dbReference type="ChEBI" id="CHEBI:29105"/>
    </ligand>
</feature>
<evidence type="ECO:0000256" key="3">
    <source>
        <dbReference type="ARBA" id="ARBA00023027"/>
    </source>
</evidence>
<feature type="region of interest" description="Disordered" evidence="5">
    <location>
        <begin position="13"/>
        <end position="36"/>
    </location>
</feature>
<dbReference type="PROSITE" id="PS50305">
    <property type="entry name" value="SIRTUIN"/>
    <property type="match status" value="1"/>
</dbReference>
<keyword evidence="3" id="KW-0520">NAD</keyword>
<dbReference type="InterPro" id="IPR003000">
    <property type="entry name" value="Sirtuin"/>
</dbReference>
<dbReference type="RefSeq" id="WP_092648859.1">
    <property type="nucleotide sequence ID" value="NZ_LT629792.1"/>
</dbReference>
<sequence>MAHHSIEDYFPDGNIPNLRIKNTPVPPAEDARPDPTDVSAALEPVVELLDGKLIAVITGAGISTDSGLPDYRSPGAVDRHPMTLQQFMSDESYRRHYWARNHSGWLAPLRAQPNAGHLALAQMERDRIIDGVITQNVDMLHARAGTHSLVNLHGRFDRVMCTSCHRIFPRAALHKRLVELNPTWQISIDEGDVAPDADLDVGDTSGFVIANCPACGGILRTDVVFFGGTVRPHIVRAARTLVEKADALLVAGSSLAVGSAMRFVRQAHHEDKPIAIINRGATRGDRFAQVRVNIGTSTALPYLAERLHASAAPRQARPVFSR</sequence>
<dbReference type="PANTHER" id="PTHR11085:SF10">
    <property type="entry name" value="NAD-DEPENDENT PROTEIN DEACYLASE SIRTUIN-5, MITOCHONDRIAL-RELATED"/>
    <property type="match status" value="1"/>
</dbReference>
<accession>A0ABY0VB86</accession>
<dbReference type="PANTHER" id="PTHR11085">
    <property type="entry name" value="NAD-DEPENDENT PROTEIN DEACYLASE SIRTUIN-5, MITOCHONDRIAL-RELATED"/>
    <property type="match status" value="1"/>
</dbReference>
<dbReference type="InterPro" id="IPR050134">
    <property type="entry name" value="NAD-dep_sirtuin_deacylases"/>
</dbReference>
<evidence type="ECO:0000256" key="5">
    <source>
        <dbReference type="SAM" id="MobiDB-lite"/>
    </source>
</evidence>
<keyword evidence="2" id="KW-0808">Transferase</keyword>
<dbReference type="Pfam" id="PF02146">
    <property type="entry name" value="SIR2"/>
    <property type="match status" value="1"/>
</dbReference>
<feature type="binding site" evidence="4">
    <location>
        <position position="212"/>
    </location>
    <ligand>
        <name>Zn(2+)</name>
        <dbReference type="ChEBI" id="CHEBI:29105"/>
    </ligand>
</feature>
<dbReference type="Proteomes" id="UP000198976">
    <property type="component" value="Chromosome I"/>
</dbReference>
<evidence type="ECO:0000313" key="8">
    <source>
        <dbReference type="Proteomes" id="UP000198976"/>
    </source>
</evidence>
<feature type="active site" description="Proton acceptor" evidence="4">
    <location>
        <position position="153"/>
    </location>
</feature>
<reference evidence="7 8" key="1">
    <citation type="submission" date="2016-10" db="EMBL/GenBank/DDBJ databases">
        <authorList>
            <person name="Varghese N."/>
            <person name="Submissions S."/>
        </authorList>
    </citation>
    <scope>NUCLEOTIDE SEQUENCE [LARGE SCALE GENOMIC DNA]</scope>
    <source>
        <strain evidence="7 8">DSM 9169</strain>
    </source>
</reference>
<evidence type="ECO:0000256" key="4">
    <source>
        <dbReference type="PROSITE-ProRule" id="PRU00236"/>
    </source>
</evidence>
<dbReference type="EC" id="2.3.1.286" evidence="1"/>
<dbReference type="Gene3D" id="3.30.1600.10">
    <property type="entry name" value="SIR2/SIRT2 'Small Domain"/>
    <property type="match status" value="1"/>
</dbReference>
<evidence type="ECO:0000313" key="7">
    <source>
        <dbReference type="EMBL" id="SDU04931.1"/>
    </source>
</evidence>
<name>A0ABY0VB86_9ACTO</name>
<feature type="domain" description="Deacetylase sirtuin-type" evidence="6">
    <location>
        <begin position="35"/>
        <end position="310"/>
    </location>
</feature>
<protein>
    <recommendedName>
        <fullName evidence="1">protein acetyllysine N-acetyltransferase</fullName>
        <ecNumber evidence="1">2.3.1.286</ecNumber>
    </recommendedName>
</protein>
<organism evidence="7 8">
    <name type="scientific">Schaalia radingae</name>
    <dbReference type="NCBI Taxonomy" id="131110"/>
    <lineage>
        <taxon>Bacteria</taxon>
        <taxon>Bacillati</taxon>
        <taxon>Actinomycetota</taxon>
        <taxon>Actinomycetes</taxon>
        <taxon>Actinomycetales</taxon>
        <taxon>Actinomycetaceae</taxon>
        <taxon>Schaalia</taxon>
    </lineage>
</organism>